<dbReference type="AlphaFoldDB" id="A0AAW4L0X7"/>
<keyword evidence="2" id="KW-1185">Reference proteome</keyword>
<dbReference type="Proteomes" id="UP000811899">
    <property type="component" value="Unassembled WGS sequence"/>
</dbReference>
<proteinExistence type="predicted"/>
<organism evidence="1 2">
    <name type="scientific">Geoanaerobacter pelophilus</name>
    <dbReference type="NCBI Taxonomy" id="60036"/>
    <lineage>
        <taxon>Bacteria</taxon>
        <taxon>Pseudomonadati</taxon>
        <taxon>Thermodesulfobacteriota</taxon>
        <taxon>Desulfuromonadia</taxon>
        <taxon>Geobacterales</taxon>
        <taxon>Geobacteraceae</taxon>
        <taxon>Geoanaerobacter</taxon>
    </lineage>
</organism>
<sequence length="121" mass="13653">MKAAEKGGGVVPKIGFHDIYGVWFSGLFKEIIITIGKERFGIDLGNMMHVYVDVAKTIADGVHDITVYGHECRLYKWLAQGYHRGLVVLKDDVRGNQAAEVYLESRTCSWMLSDEYKAKLL</sequence>
<accession>A0AAW4L0X7</accession>
<gene>
    <name evidence="1" type="ORF">KI809_09395</name>
</gene>
<dbReference type="EMBL" id="JAHCVJ010000003">
    <property type="protein sequence ID" value="MBT0664513.1"/>
    <property type="molecule type" value="Genomic_DNA"/>
</dbReference>
<evidence type="ECO:0000313" key="2">
    <source>
        <dbReference type="Proteomes" id="UP000811899"/>
    </source>
</evidence>
<protein>
    <submittedName>
        <fullName evidence="1">Uncharacterized protein</fullName>
    </submittedName>
</protein>
<evidence type="ECO:0000313" key="1">
    <source>
        <dbReference type="EMBL" id="MBT0664513.1"/>
    </source>
</evidence>
<dbReference type="RefSeq" id="WP_214171284.1">
    <property type="nucleotide sequence ID" value="NZ_JAHCVJ010000003.1"/>
</dbReference>
<reference evidence="1 2" key="1">
    <citation type="submission" date="2021-05" db="EMBL/GenBank/DDBJ databases">
        <title>The draft genome of Geobacter pelophilus DSM 12255.</title>
        <authorList>
            <person name="Xu Z."/>
            <person name="Masuda Y."/>
            <person name="Itoh H."/>
            <person name="Senoo K."/>
        </authorList>
    </citation>
    <scope>NUCLEOTIDE SEQUENCE [LARGE SCALE GENOMIC DNA]</scope>
    <source>
        <strain evidence="1 2">DSM 12255</strain>
    </source>
</reference>
<comment type="caution">
    <text evidence="1">The sequence shown here is derived from an EMBL/GenBank/DDBJ whole genome shotgun (WGS) entry which is preliminary data.</text>
</comment>
<name>A0AAW4L0X7_9BACT</name>